<feature type="domain" description="Glycosyl hydrolase family 13 catalytic" evidence="2">
    <location>
        <begin position="164"/>
        <end position="590"/>
    </location>
</feature>
<dbReference type="NCBIfam" id="TIGR02100">
    <property type="entry name" value="glgX_debranch"/>
    <property type="match status" value="1"/>
</dbReference>
<dbReference type="InterPro" id="IPR006047">
    <property type="entry name" value="GH13_cat_dom"/>
</dbReference>
<dbReference type="InterPro" id="IPR017853">
    <property type="entry name" value="GH"/>
</dbReference>
<dbReference type="InterPro" id="IPR013783">
    <property type="entry name" value="Ig-like_fold"/>
</dbReference>
<dbReference type="Gene3D" id="2.60.40.10">
    <property type="entry name" value="Immunoglobulins"/>
    <property type="match status" value="1"/>
</dbReference>
<keyword evidence="3" id="KW-0378">Hydrolase</keyword>
<organism evidence="3">
    <name type="scientific">Arthrobacter sp. K5</name>
    <dbReference type="NCBI Taxonomy" id="2839623"/>
    <lineage>
        <taxon>Bacteria</taxon>
        <taxon>Bacillati</taxon>
        <taxon>Actinomycetota</taxon>
        <taxon>Actinomycetes</taxon>
        <taxon>Micrococcales</taxon>
        <taxon>Micrococcaceae</taxon>
        <taxon>Arthrobacter</taxon>
    </lineage>
</organism>
<dbReference type="Gene3D" id="2.60.40.1180">
    <property type="entry name" value="Golgi alpha-mannosidase II"/>
    <property type="match status" value="1"/>
</dbReference>
<accession>A0AAU8EMY4</accession>
<dbReference type="GO" id="GO:0120549">
    <property type="term" value="F:limit dextrin alpha-1,6-maltotetraose-hydrolase activity"/>
    <property type="evidence" value="ECO:0007669"/>
    <property type="project" value="UniProtKB-EC"/>
</dbReference>
<keyword evidence="3" id="KW-0326">Glycosidase</keyword>
<name>A0AAU8EMY4_9MICC</name>
<dbReference type="PANTHER" id="PTHR43002">
    <property type="entry name" value="GLYCOGEN DEBRANCHING ENZYME"/>
    <property type="match status" value="1"/>
</dbReference>
<dbReference type="CDD" id="cd11326">
    <property type="entry name" value="AmyAc_Glg_debranch"/>
    <property type="match status" value="1"/>
</dbReference>
<dbReference type="EC" id="3.2.1.196" evidence="3"/>
<evidence type="ECO:0000313" key="3">
    <source>
        <dbReference type="EMBL" id="XCH10767.1"/>
    </source>
</evidence>
<dbReference type="RefSeq" id="WP_353711265.1">
    <property type="nucleotide sequence ID" value="NZ_CP159279.1"/>
</dbReference>
<gene>
    <name evidence="3" type="primary">glgX</name>
    <name evidence="3" type="ORF">ABRP34_18405</name>
</gene>
<evidence type="ECO:0000256" key="1">
    <source>
        <dbReference type="SAM" id="MobiDB-lite"/>
    </source>
</evidence>
<dbReference type="InterPro" id="IPR013780">
    <property type="entry name" value="Glyco_hydro_b"/>
</dbReference>
<dbReference type="EMBL" id="CP159279">
    <property type="protein sequence ID" value="XCH10767.1"/>
    <property type="molecule type" value="Genomic_DNA"/>
</dbReference>
<sequence>MVMPLLDTALTVDDSQAFPLGVSDARQGPGGAPGSRVRVAVYAPGVATLEVAYQAPGQSWRLQTLSSLANGVHQGVVDGFPVGSRYGFLTAPRDEAAATGDEVLPLAVPTVDFDDDDDGSRQPLLLDPYGRAVDERDGFLTSVRMSSDFDWGSDGKPNIPWRNTIVYEAHVRGQSMLHPDIPQALRGTYAGMAHPAMIEHLTGLGITALQLLPVHFHLDEPHLQNLGLTNYWGYNTAAFFAPHPAYATKAAQEAGPQAVQDEFKGMVRLLHAAGIEVILDVVYNHTAEGGPDGTTLSFRGLGEQKYYRTDGNGKYIDTTGCGNTLNFGEPRVVQLVLDSLRYWVDEFHIDGFRFDLAVTLCRNAANEFDPRHPFLAAVAADPELSRVKLIAEPWDVGYGGWQTGRFPVGWVDWNDHYRDAVRSFWLADRAALDNGGRGGSVARLADALSGSASLFEPSGRSRLASLNYITSHDGFTMTDLVSYDRKHNEANGEQNRDGHGDNRSYNHGFEGRTEDEGILTRRAQSKRNLMASLMISLGVPMITAGDELGRTQQGNNNAYCQDNPLTWIDWTSTPESHAMLRSTKRVIRLRNEFLAAQPHDYPVRDARSYLYWYDRTGQPMSMERWNDNGNRVVQLLLGSDDGHVAGLIVVNGGPEDIEVTLPQVTNDDGTGKRLFDLRLTTSELHDRRQGALVASGEPDEVQAHTINIYRT</sequence>
<dbReference type="SUPFAM" id="SSF51445">
    <property type="entry name" value="(Trans)glycosidases"/>
    <property type="match status" value="1"/>
</dbReference>
<dbReference type="SMART" id="SM00642">
    <property type="entry name" value="Aamy"/>
    <property type="match status" value="1"/>
</dbReference>
<dbReference type="InterPro" id="IPR011837">
    <property type="entry name" value="Glycogen_debranch_GlgX"/>
</dbReference>
<dbReference type="Gene3D" id="3.20.20.80">
    <property type="entry name" value="Glycosidases"/>
    <property type="match status" value="1"/>
</dbReference>
<dbReference type="AlphaFoldDB" id="A0AAU8EMY4"/>
<feature type="region of interest" description="Disordered" evidence="1">
    <location>
        <begin position="489"/>
        <end position="511"/>
    </location>
</feature>
<reference evidence="3" key="1">
    <citation type="submission" date="2024-06" db="EMBL/GenBank/DDBJ databases">
        <title>Biodegradation of dimethachlon by Arthrobacter sp. K5: mechanistic insights and ecological implications.</title>
        <authorList>
            <person name="Hu S."/>
            <person name="Lu P."/>
        </authorList>
    </citation>
    <scope>NUCLEOTIDE SEQUENCE</scope>
    <source>
        <strain evidence="3">K5</strain>
    </source>
</reference>
<protein>
    <submittedName>
        <fullName evidence="3">Glycogen debranching protein GlgX</fullName>
        <ecNumber evidence="3">3.2.1.196</ecNumber>
    </submittedName>
</protein>
<dbReference type="GO" id="GO:0005980">
    <property type="term" value="P:glycogen catabolic process"/>
    <property type="evidence" value="ECO:0007669"/>
    <property type="project" value="InterPro"/>
</dbReference>
<evidence type="ECO:0000259" key="2">
    <source>
        <dbReference type="SMART" id="SM00642"/>
    </source>
</evidence>
<dbReference type="SUPFAM" id="SSF51011">
    <property type="entry name" value="Glycosyl hydrolase domain"/>
    <property type="match status" value="1"/>
</dbReference>
<proteinExistence type="predicted"/>
<dbReference type="GO" id="GO:0004135">
    <property type="term" value="F:amylo-alpha-1,6-glucosidase activity"/>
    <property type="evidence" value="ECO:0007669"/>
    <property type="project" value="InterPro"/>
</dbReference>